<dbReference type="RefSeq" id="WP_328709974.1">
    <property type="nucleotide sequence ID" value="NZ_CP108085.1"/>
</dbReference>
<proteinExistence type="predicted"/>
<feature type="region of interest" description="Disordered" evidence="1">
    <location>
        <begin position="1"/>
        <end position="23"/>
    </location>
</feature>
<evidence type="ECO:0000313" key="3">
    <source>
        <dbReference type="Proteomes" id="UP001432011"/>
    </source>
</evidence>
<sequence length="54" mass="5345">MSSSVTSAVTGAATSPVTGGVTGVVTGVVTGLRQTTAVARMPMDRDYLRGGSET</sequence>
<accession>A0ABZ1SVY5</accession>
<reference evidence="2" key="1">
    <citation type="submission" date="2022-10" db="EMBL/GenBank/DDBJ databases">
        <title>The complete genomes of actinobacterial strains from the NBC collection.</title>
        <authorList>
            <person name="Joergensen T.S."/>
            <person name="Alvarez Arevalo M."/>
            <person name="Sterndorff E.B."/>
            <person name="Faurdal D."/>
            <person name="Vuksanovic O."/>
            <person name="Mourched A.-S."/>
            <person name="Charusanti P."/>
            <person name="Shaw S."/>
            <person name="Blin K."/>
            <person name="Weber T."/>
        </authorList>
    </citation>
    <scope>NUCLEOTIDE SEQUENCE</scope>
    <source>
        <strain evidence="2">NBC_00254</strain>
    </source>
</reference>
<name>A0ABZ1SVY5_9ACTN</name>
<keyword evidence="3" id="KW-1185">Reference proteome</keyword>
<evidence type="ECO:0000313" key="2">
    <source>
        <dbReference type="EMBL" id="WUP76674.1"/>
    </source>
</evidence>
<organism evidence="2 3">
    <name type="scientific">Microbispora hainanensis</name>
    <dbReference type="NCBI Taxonomy" id="568844"/>
    <lineage>
        <taxon>Bacteria</taxon>
        <taxon>Bacillati</taxon>
        <taxon>Actinomycetota</taxon>
        <taxon>Actinomycetes</taxon>
        <taxon>Streptosporangiales</taxon>
        <taxon>Streptosporangiaceae</taxon>
        <taxon>Microbispora</taxon>
    </lineage>
</organism>
<protein>
    <submittedName>
        <fullName evidence="2">Uncharacterized protein</fullName>
    </submittedName>
</protein>
<evidence type="ECO:0000256" key="1">
    <source>
        <dbReference type="SAM" id="MobiDB-lite"/>
    </source>
</evidence>
<dbReference type="EMBL" id="CP108085">
    <property type="protein sequence ID" value="WUP76674.1"/>
    <property type="molecule type" value="Genomic_DNA"/>
</dbReference>
<gene>
    <name evidence="2" type="ORF">OG913_06540</name>
</gene>
<dbReference type="Proteomes" id="UP001432011">
    <property type="component" value="Chromosome"/>
</dbReference>